<dbReference type="Proteomes" id="UP000699462">
    <property type="component" value="Unassembled WGS sequence"/>
</dbReference>
<dbReference type="InterPro" id="IPR036812">
    <property type="entry name" value="NAD(P)_OxRdtase_dom_sf"/>
</dbReference>
<proteinExistence type="inferred from homology"/>
<keyword evidence="3" id="KW-0560">Oxidoreductase</keyword>
<evidence type="ECO:0000256" key="5">
    <source>
        <dbReference type="PIRSR" id="PIRSR000097-2"/>
    </source>
</evidence>
<feature type="domain" description="NADP-dependent oxidoreductase" evidence="7">
    <location>
        <begin position="58"/>
        <end position="318"/>
    </location>
</feature>
<evidence type="ECO:0000256" key="3">
    <source>
        <dbReference type="ARBA" id="ARBA00023002"/>
    </source>
</evidence>
<evidence type="ECO:0000256" key="1">
    <source>
        <dbReference type="ARBA" id="ARBA00007905"/>
    </source>
</evidence>
<organism evidence="8 9">
    <name type="scientific">Paragonimus westermani</name>
    <dbReference type="NCBI Taxonomy" id="34504"/>
    <lineage>
        <taxon>Eukaryota</taxon>
        <taxon>Metazoa</taxon>
        <taxon>Spiralia</taxon>
        <taxon>Lophotrochozoa</taxon>
        <taxon>Platyhelminthes</taxon>
        <taxon>Trematoda</taxon>
        <taxon>Digenea</taxon>
        <taxon>Plagiorchiida</taxon>
        <taxon>Troglotremata</taxon>
        <taxon>Troglotrematidae</taxon>
        <taxon>Paragonimus</taxon>
    </lineage>
</organism>
<evidence type="ECO:0000313" key="9">
    <source>
        <dbReference type="Proteomes" id="UP000699462"/>
    </source>
</evidence>
<dbReference type="Gene3D" id="3.20.20.100">
    <property type="entry name" value="NADP-dependent oxidoreductase domain"/>
    <property type="match status" value="1"/>
</dbReference>
<comment type="similarity">
    <text evidence="1">Belongs to the aldo/keto reductase family.</text>
</comment>
<comment type="caution">
    <text evidence="8">The sequence shown here is derived from an EMBL/GenBank/DDBJ whole genome shotgun (WGS) entry which is preliminary data.</text>
</comment>
<dbReference type="InterPro" id="IPR020471">
    <property type="entry name" value="AKR"/>
</dbReference>
<dbReference type="PROSITE" id="PS00062">
    <property type="entry name" value="ALDOKETO_REDUCTASE_2"/>
    <property type="match status" value="1"/>
</dbReference>
<dbReference type="GO" id="GO:0016491">
    <property type="term" value="F:oxidoreductase activity"/>
    <property type="evidence" value="ECO:0007669"/>
    <property type="project" value="UniProtKB-KW"/>
</dbReference>
<dbReference type="PIRSF" id="PIRSF000097">
    <property type="entry name" value="AKR"/>
    <property type="match status" value="1"/>
</dbReference>
<keyword evidence="2" id="KW-0521">NADP</keyword>
<evidence type="ECO:0000256" key="2">
    <source>
        <dbReference type="ARBA" id="ARBA00022857"/>
    </source>
</evidence>
<dbReference type="PANTHER" id="PTHR11732">
    <property type="entry name" value="ALDO/KETO REDUCTASE"/>
    <property type="match status" value="1"/>
</dbReference>
<dbReference type="AlphaFoldDB" id="A0A8T0D4H4"/>
<dbReference type="FunFam" id="3.20.20.100:FF:000006">
    <property type="entry name" value="Aldo-keto reductase family 1 member A1"/>
    <property type="match status" value="1"/>
</dbReference>
<gene>
    <name evidence="8" type="ORF">P879_08848</name>
</gene>
<dbReference type="PRINTS" id="PR00069">
    <property type="entry name" value="ALDKETRDTASE"/>
</dbReference>
<keyword evidence="9" id="KW-1185">Reference proteome</keyword>
<reference evidence="8 9" key="1">
    <citation type="submission" date="2019-07" db="EMBL/GenBank/DDBJ databases">
        <title>Annotation for the trematode Paragonimus westermani.</title>
        <authorList>
            <person name="Choi Y.-J."/>
        </authorList>
    </citation>
    <scope>NUCLEOTIDE SEQUENCE [LARGE SCALE GENOMIC DNA]</scope>
    <source>
        <strain evidence="8">180907_Pwestermani</strain>
    </source>
</reference>
<dbReference type="InterPro" id="IPR023210">
    <property type="entry name" value="NADP_OxRdtase_dom"/>
</dbReference>
<feature type="binding site" evidence="5">
    <location>
        <position position="144"/>
    </location>
    <ligand>
        <name>substrate</name>
    </ligand>
</feature>
<dbReference type="InterPro" id="IPR018170">
    <property type="entry name" value="Aldo/ket_reductase_CS"/>
</dbReference>
<dbReference type="PROSITE" id="PS00063">
    <property type="entry name" value="ALDOKETO_REDUCTASE_3"/>
    <property type="match status" value="1"/>
</dbReference>
<feature type="site" description="Lowers pKa of active site Tyr" evidence="6">
    <location>
        <position position="111"/>
    </location>
</feature>
<dbReference type="EMBL" id="JTDF01021739">
    <property type="protein sequence ID" value="KAF8561447.1"/>
    <property type="molecule type" value="Genomic_DNA"/>
</dbReference>
<dbReference type="OrthoDB" id="416253at2759"/>
<protein>
    <recommendedName>
        <fullName evidence="7">NADP-dependent oxidoreductase domain-containing protein</fullName>
    </recommendedName>
</protein>
<accession>A0A8T0D4H4</accession>
<dbReference type="Pfam" id="PF00248">
    <property type="entry name" value="Aldo_ket_red"/>
    <property type="match status" value="1"/>
</dbReference>
<evidence type="ECO:0000313" key="8">
    <source>
        <dbReference type="EMBL" id="KAF8561447.1"/>
    </source>
</evidence>
<evidence type="ECO:0000256" key="4">
    <source>
        <dbReference type="PIRSR" id="PIRSR000097-1"/>
    </source>
</evidence>
<evidence type="ECO:0000259" key="7">
    <source>
        <dbReference type="Pfam" id="PF00248"/>
    </source>
</evidence>
<feature type="active site" description="Proton donor" evidence="4">
    <location>
        <position position="82"/>
    </location>
</feature>
<evidence type="ECO:0000256" key="6">
    <source>
        <dbReference type="PIRSR" id="PIRSR000097-3"/>
    </source>
</evidence>
<dbReference type="PROSITE" id="PS00798">
    <property type="entry name" value="ALDOKETO_REDUCTASE_1"/>
    <property type="match status" value="1"/>
</dbReference>
<name>A0A8T0D4H4_9TREM</name>
<dbReference type="SUPFAM" id="SSF51430">
    <property type="entry name" value="NAD(P)-linked oxidoreductase"/>
    <property type="match status" value="1"/>
</dbReference>
<sequence>MRANLIFSPQPKLLKYLEARENGFIIEVFKWVTNANAWFRDVDSEFERYFVYWFKSPPNTLKLAIGTALETGYRLIDCAFVYSNEKEIGDALEEYMKKLNLKREDIFITSKCWCTYMRPELVRKCCERSLSDLKLSYLDLYLIHWPVPLKPGDVNFPNSADGKNLDIDKVPLLDTWEAMEKLVDEGLVKSIGLSNFNRRQIDLIINNGRIRPVNLQVEIHANFPNTKLVNYAHSVGLTVTAYAPLGSPAASPGAANLLTEPWVCDIAMRHKKTPGQVLLRYLIQRNLAVVPKSVTPARIVENSQIFDFHLSDEEMQVLNTKGLNRRQFQLLGMKLSEEYPFSDEF</sequence>